<dbReference type="InterPro" id="IPR027417">
    <property type="entry name" value="P-loop_NTPase"/>
</dbReference>
<evidence type="ECO:0000313" key="3">
    <source>
        <dbReference type="EMBL" id="MFC3859484.1"/>
    </source>
</evidence>
<dbReference type="PANTHER" id="PTHR37291">
    <property type="entry name" value="5-METHYLCYTOSINE-SPECIFIC RESTRICTION ENZYME B"/>
    <property type="match status" value="1"/>
</dbReference>
<dbReference type="SUPFAM" id="SSF52540">
    <property type="entry name" value="P-loop containing nucleoside triphosphate hydrolases"/>
    <property type="match status" value="1"/>
</dbReference>
<protein>
    <submittedName>
        <fullName evidence="3">AAA family ATPase</fullName>
    </submittedName>
</protein>
<feature type="compositionally biased region" description="Pro residues" evidence="1">
    <location>
        <begin position="306"/>
        <end position="315"/>
    </location>
</feature>
<evidence type="ECO:0000256" key="1">
    <source>
        <dbReference type="SAM" id="MobiDB-lite"/>
    </source>
</evidence>
<feature type="compositionally biased region" description="Pro residues" evidence="1">
    <location>
        <begin position="285"/>
        <end position="296"/>
    </location>
</feature>
<dbReference type="PANTHER" id="PTHR37291:SF1">
    <property type="entry name" value="TYPE IV METHYL-DIRECTED RESTRICTION ENZYME ECOKMCRB SUBUNIT"/>
    <property type="match status" value="1"/>
</dbReference>
<organism evidence="3 4">
    <name type="scientific">Deinococcus antarcticus</name>
    <dbReference type="NCBI Taxonomy" id="1298767"/>
    <lineage>
        <taxon>Bacteria</taxon>
        <taxon>Thermotogati</taxon>
        <taxon>Deinococcota</taxon>
        <taxon>Deinococci</taxon>
        <taxon>Deinococcales</taxon>
        <taxon>Deinococcaceae</taxon>
        <taxon>Deinococcus</taxon>
    </lineage>
</organism>
<dbReference type="SMART" id="SM00382">
    <property type="entry name" value="AAA"/>
    <property type="match status" value="1"/>
</dbReference>
<dbReference type="EMBL" id="JBHRZF010000012">
    <property type="protein sequence ID" value="MFC3859484.1"/>
    <property type="molecule type" value="Genomic_DNA"/>
</dbReference>
<dbReference type="InterPro" id="IPR011704">
    <property type="entry name" value="ATPase_dyneun-rel_AAA"/>
</dbReference>
<keyword evidence="4" id="KW-1185">Reference proteome</keyword>
<evidence type="ECO:0000259" key="2">
    <source>
        <dbReference type="SMART" id="SM00382"/>
    </source>
</evidence>
<dbReference type="Proteomes" id="UP001595748">
    <property type="component" value="Unassembled WGS sequence"/>
</dbReference>
<feature type="region of interest" description="Disordered" evidence="1">
    <location>
        <begin position="265"/>
        <end position="319"/>
    </location>
</feature>
<name>A0ABV8A2G8_9DEIO</name>
<accession>A0ABV8A2G8</accession>
<dbReference type="Gene3D" id="3.40.50.300">
    <property type="entry name" value="P-loop containing nucleotide triphosphate hydrolases"/>
    <property type="match status" value="1"/>
</dbReference>
<dbReference type="CDD" id="cd00009">
    <property type="entry name" value="AAA"/>
    <property type="match status" value="1"/>
</dbReference>
<comment type="caution">
    <text evidence="3">The sequence shown here is derived from an EMBL/GenBank/DDBJ whole genome shotgun (WGS) entry which is preliminary data.</text>
</comment>
<dbReference type="InterPro" id="IPR003593">
    <property type="entry name" value="AAA+_ATPase"/>
</dbReference>
<feature type="domain" description="AAA+ ATPase" evidence="2">
    <location>
        <begin position="345"/>
        <end position="510"/>
    </location>
</feature>
<proteinExistence type="predicted"/>
<dbReference type="Pfam" id="PF07728">
    <property type="entry name" value="AAA_5"/>
    <property type="match status" value="1"/>
</dbReference>
<sequence>MTYFGNIYAQFKMDADALSQQPDKSLDAIQSAARAADWTMDMNDNLLSPIIPLRLPDGQNATQEAPLKFPWNDQATSAVAFRAAHANLLAFDTFAHSPRGGDVNLRYSGHLTDELGAPLFLFPQVPRVLAQQVSREIKSELRFVTPDTPVVLAYRMIPTGEDVRTLETSSIYLPRKRRIEKVKDVRFYEHRLTRRSQGVVHEVRLLARYSSDEPKKNVSTTLLAGRNAEDVVMHAFSAFRTEYYGENDENTVPLPTTAGRELIAPFKKPNKPVPPPIEPDKPVPEPKPTPVPQPEPEPVDQSEEPAPLPPQPLPSLPVEDPWEVLGRQVAVDEVILRQARNALDRRRPLLLTGPPGTGKTQLARALAELYSGGTNFRLVTADARWTSSDVIGGMRVTPGEGLRYTFTPGVVTQAALKHQESMGHEQKPYPIIIDEFNRANQDEAFGRLLTLLDPAYRDVMPLVSPEDGAPAPVYLPLDFMLIATMNDTDAARLHEIGAALGRRFVILKIGIPGNEKTFLTRELPDELLPVLDELYQFIGESARQGETTALRDFLPVGTYFVKEALDMVRHGLSVDEAVATLLSPLLATQTREHLTALHAHASHCRLELVAAEVEASLTQKFF</sequence>
<gene>
    <name evidence="3" type="ORF">ACFOPQ_01680</name>
</gene>
<dbReference type="InterPro" id="IPR052934">
    <property type="entry name" value="Methyl-DNA_Rec/Restrict_Enz"/>
</dbReference>
<evidence type="ECO:0000313" key="4">
    <source>
        <dbReference type="Proteomes" id="UP001595748"/>
    </source>
</evidence>
<reference evidence="4" key="1">
    <citation type="journal article" date="2019" name="Int. J. Syst. Evol. Microbiol.">
        <title>The Global Catalogue of Microorganisms (GCM) 10K type strain sequencing project: providing services to taxonomists for standard genome sequencing and annotation.</title>
        <authorList>
            <consortium name="The Broad Institute Genomics Platform"/>
            <consortium name="The Broad Institute Genome Sequencing Center for Infectious Disease"/>
            <person name="Wu L."/>
            <person name="Ma J."/>
        </authorList>
    </citation>
    <scope>NUCLEOTIDE SEQUENCE [LARGE SCALE GENOMIC DNA]</scope>
    <source>
        <strain evidence="4">CCTCC AB 2013263</strain>
    </source>
</reference>